<dbReference type="PANTHER" id="PTHR15092:SF22">
    <property type="entry name" value="POLY(A)-SPECIFIC RIBONUCLEASE PNLDC1"/>
    <property type="match status" value="1"/>
</dbReference>
<gene>
    <name evidence="3" type="ORF">M569_04472</name>
</gene>
<dbReference type="InterPro" id="IPR012337">
    <property type="entry name" value="RNaseH-like_sf"/>
</dbReference>
<comment type="caution">
    <text evidence="3">The sequence shown here is derived from an EMBL/GenBank/DDBJ whole genome shotgun (WGS) entry which is preliminary data.</text>
</comment>
<dbReference type="OrthoDB" id="1432093at2759"/>
<reference evidence="3 4" key="1">
    <citation type="journal article" date="2013" name="BMC Genomics">
        <title>The miniature genome of a carnivorous plant Genlisea aurea contains a low number of genes and short non-coding sequences.</title>
        <authorList>
            <person name="Leushkin E.V."/>
            <person name="Sutormin R.A."/>
            <person name="Nabieva E.R."/>
            <person name="Penin A.A."/>
            <person name="Kondrashov A.S."/>
            <person name="Logacheva M.D."/>
        </authorList>
    </citation>
    <scope>NUCLEOTIDE SEQUENCE [LARGE SCALE GENOMIC DNA]</scope>
</reference>
<comment type="cofactor">
    <cofactor evidence="1">
        <name>a divalent metal cation</name>
        <dbReference type="ChEBI" id="CHEBI:60240"/>
    </cofactor>
</comment>
<evidence type="ECO:0000256" key="1">
    <source>
        <dbReference type="ARBA" id="ARBA00001968"/>
    </source>
</evidence>
<dbReference type="InterPro" id="IPR036397">
    <property type="entry name" value="RNaseH_sf"/>
</dbReference>
<dbReference type="Gene3D" id="3.30.420.10">
    <property type="entry name" value="Ribonuclease H-like superfamily/Ribonuclease H"/>
    <property type="match status" value="2"/>
</dbReference>
<dbReference type="Pfam" id="PF04857">
    <property type="entry name" value="CAF1"/>
    <property type="match status" value="1"/>
</dbReference>
<dbReference type="InterPro" id="IPR006941">
    <property type="entry name" value="RNase_CAF1"/>
</dbReference>
<accession>S8ECL0</accession>
<protein>
    <submittedName>
        <fullName evidence="3">Uncharacterized protein</fullName>
    </submittedName>
</protein>
<sequence length="593" mass="66587">MIASCLLRAGARSPGIRARPKSLRFHSSGASPPAPAAAAVNDVTETNFSTALTELRRLVRDADFVSIDLEMTGVTSAPWREALEFDRSDIQYLKIKDSAERFSVVQFGVCPFRWDTHSHCFVAHPYNFYLFPRQEVSIDGFWNDFLCQTSSLEFLAKHQFDFNTCIYKGISYLSRSQELEALNKFPDSSPTPSGTTTMDTMQSTRMSDILFVERMKNTIDEWLVELRVVVKHFRDLCYVHGGNAETSSVPHPLIVYTDSVTDRDLLMREVKALQREKHELKVKAAIGFRHVIDLLSSEKKLIVGHNCFLDWAHVYRKFFGPLPPTVEEFASELQAYFPHIIDTKVMLNSDDALLHTVGRAGTSLSKAFSRLCSPASGRINGLLVKVEVQVDDRRVSNWNSGSKHEAGYDAFMTGSVFSQACLHLGIDLGMDSVDLRRNEKLGKYLNLLYLSWANGDVVDLKTGRATAAKSRYPKDRDFSKMVVLWGEPSRLKTKDIRECFSKTFGTSAVTSARHLDETAALVQFSGEELVEKFLEWKDALRRDGGGPISSLHPLTRIFDGGTVRAGTYETYKEICSSPVSEFLFSDQAEAAGR</sequence>
<dbReference type="InterPro" id="IPR051181">
    <property type="entry name" value="CAF1_poly(A)_ribonucleases"/>
</dbReference>
<comment type="similarity">
    <text evidence="2">Belongs to the CAF1 family.</text>
</comment>
<evidence type="ECO:0000313" key="3">
    <source>
        <dbReference type="EMBL" id="EPS70287.1"/>
    </source>
</evidence>
<organism evidence="3 4">
    <name type="scientific">Genlisea aurea</name>
    <dbReference type="NCBI Taxonomy" id="192259"/>
    <lineage>
        <taxon>Eukaryota</taxon>
        <taxon>Viridiplantae</taxon>
        <taxon>Streptophyta</taxon>
        <taxon>Embryophyta</taxon>
        <taxon>Tracheophyta</taxon>
        <taxon>Spermatophyta</taxon>
        <taxon>Magnoliopsida</taxon>
        <taxon>eudicotyledons</taxon>
        <taxon>Gunneridae</taxon>
        <taxon>Pentapetalae</taxon>
        <taxon>asterids</taxon>
        <taxon>lamiids</taxon>
        <taxon>Lamiales</taxon>
        <taxon>Lentibulariaceae</taxon>
        <taxon>Genlisea</taxon>
    </lineage>
</organism>
<dbReference type="SUPFAM" id="SSF53098">
    <property type="entry name" value="Ribonuclease H-like"/>
    <property type="match status" value="1"/>
</dbReference>
<name>S8ECL0_9LAMI</name>
<dbReference type="GO" id="GO:0003723">
    <property type="term" value="F:RNA binding"/>
    <property type="evidence" value="ECO:0007669"/>
    <property type="project" value="TreeGrafter"/>
</dbReference>
<dbReference type="Proteomes" id="UP000015453">
    <property type="component" value="Unassembled WGS sequence"/>
</dbReference>
<dbReference type="AlphaFoldDB" id="S8ECL0"/>
<dbReference type="PANTHER" id="PTHR15092">
    <property type="entry name" value="POLY A -SPECIFIC RIBONUCLEASE/TARGET OF EGR1, MEMBER 1"/>
    <property type="match status" value="1"/>
</dbReference>
<evidence type="ECO:0000256" key="2">
    <source>
        <dbReference type="ARBA" id="ARBA00008372"/>
    </source>
</evidence>
<dbReference type="GO" id="GO:0000175">
    <property type="term" value="F:3'-5'-RNA exonuclease activity"/>
    <property type="evidence" value="ECO:0007669"/>
    <property type="project" value="TreeGrafter"/>
</dbReference>
<keyword evidence="4" id="KW-1185">Reference proteome</keyword>
<evidence type="ECO:0000313" key="4">
    <source>
        <dbReference type="Proteomes" id="UP000015453"/>
    </source>
</evidence>
<proteinExistence type="inferred from homology"/>
<dbReference type="EMBL" id="AUSU01001738">
    <property type="protein sequence ID" value="EPS70287.1"/>
    <property type="molecule type" value="Genomic_DNA"/>
</dbReference>